<dbReference type="Proteomes" id="UP001143304">
    <property type="component" value="Unassembled WGS sequence"/>
</dbReference>
<dbReference type="InterPro" id="IPR023393">
    <property type="entry name" value="START-like_dom_sf"/>
</dbReference>
<name>A0ABT3T3D2_9GAMM</name>
<sequence length="167" mass="19021">MTETVSAQAIIDIPLNEAWEKLSDISVAHHYVPGLVKTEIITDQRTGIGASRYVYRSEKSYIQETVEEWQEDEGFLIRLHKGEKPAPPFREAWFRYALSPQGPHSTLFIAQMRYDMPWGRLGQWLGSKMAGFVQSTIADVAMSMKLYYETEQPTTSGALKAYKAAQR</sequence>
<dbReference type="Gene3D" id="3.30.530.20">
    <property type="match status" value="1"/>
</dbReference>
<accession>A0ABT3T3D2</accession>
<dbReference type="Pfam" id="PF10604">
    <property type="entry name" value="Polyketide_cyc2"/>
    <property type="match status" value="1"/>
</dbReference>
<evidence type="ECO:0000313" key="2">
    <source>
        <dbReference type="Proteomes" id="UP001143304"/>
    </source>
</evidence>
<organism evidence="1 2">
    <name type="scientific">Candidatus Marimicrobium litorale</name>
    <dbReference type="NCBI Taxonomy" id="2518991"/>
    <lineage>
        <taxon>Bacteria</taxon>
        <taxon>Pseudomonadati</taxon>
        <taxon>Pseudomonadota</taxon>
        <taxon>Gammaproteobacteria</taxon>
        <taxon>Cellvibrionales</taxon>
        <taxon>Halieaceae</taxon>
        <taxon>Marimicrobium</taxon>
    </lineage>
</organism>
<reference evidence="1" key="1">
    <citation type="submission" date="2019-02" db="EMBL/GenBank/DDBJ databases">
        <authorList>
            <person name="Li S.-H."/>
        </authorList>
    </citation>
    <scope>NUCLEOTIDE SEQUENCE</scope>
    <source>
        <strain evidence="1">IMCC11814</strain>
    </source>
</reference>
<comment type="caution">
    <text evidence="1">The sequence shown here is derived from an EMBL/GenBank/DDBJ whole genome shotgun (WGS) entry which is preliminary data.</text>
</comment>
<dbReference type="RefSeq" id="WP_279248524.1">
    <property type="nucleotide sequence ID" value="NZ_SHNO01000001.1"/>
</dbReference>
<protein>
    <submittedName>
        <fullName evidence="1">SRPBCC family protein</fullName>
    </submittedName>
</protein>
<dbReference type="InterPro" id="IPR019587">
    <property type="entry name" value="Polyketide_cyclase/dehydratase"/>
</dbReference>
<proteinExistence type="predicted"/>
<dbReference type="SUPFAM" id="SSF55961">
    <property type="entry name" value="Bet v1-like"/>
    <property type="match status" value="1"/>
</dbReference>
<gene>
    <name evidence="1" type="ORF">EYC82_05390</name>
</gene>
<evidence type="ECO:0000313" key="1">
    <source>
        <dbReference type="EMBL" id="MCX2976783.1"/>
    </source>
</evidence>
<keyword evidence="2" id="KW-1185">Reference proteome</keyword>
<dbReference type="EMBL" id="SHNO01000001">
    <property type="protein sequence ID" value="MCX2976783.1"/>
    <property type="molecule type" value="Genomic_DNA"/>
</dbReference>